<reference evidence="2 3" key="1">
    <citation type="submission" date="2019-02" db="EMBL/GenBank/DDBJ databases">
        <title>Pedobacter kyonggii whole genome sequence analysis.</title>
        <authorList>
            <person name="Dahal R.H."/>
        </authorList>
    </citation>
    <scope>NUCLEOTIDE SEQUENCE [LARGE SCALE GENOMIC DNA]</scope>
    <source>
        <strain evidence="2 3">K-4-11-1</strain>
    </source>
</reference>
<evidence type="ECO:0000313" key="3">
    <source>
        <dbReference type="Proteomes" id="UP000291819"/>
    </source>
</evidence>
<keyword evidence="3" id="KW-1185">Reference proteome</keyword>
<evidence type="ECO:0000313" key="2">
    <source>
        <dbReference type="EMBL" id="TBO42253.1"/>
    </source>
</evidence>
<protein>
    <recommendedName>
        <fullName evidence="1">RAMA domain-containing protein</fullName>
    </recommendedName>
</protein>
<gene>
    <name evidence="2" type="ORF">EYS08_12065</name>
</gene>
<dbReference type="OrthoDB" id="1441620at2"/>
<name>A0A4Q9HCZ4_9SPHI</name>
<dbReference type="InterPro" id="IPR040843">
    <property type="entry name" value="RAMA"/>
</dbReference>
<dbReference type="EMBL" id="SIXF01000009">
    <property type="protein sequence ID" value="TBO42253.1"/>
    <property type="molecule type" value="Genomic_DNA"/>
</dbReference>
<comment type="caution">
    <text evidence="2">The sequence shown here is derived from an EMBL/GenBank/DDBJ whole genome shotgun (WGS) entry which is preliminary data.</text>
</comment>
<proteinExistence type="predicted"/>
<accession>A0A4Q9HCZ4</accession>
<feature type="domain" description="RAMA" evidence="1">
    <location>
        <begin position="8"/>
        <end position="98"/>
    </location>
</feature>
<dbReference type="AlphaFoldDB" id="A0A4Q9HCZ4"/>
<evidence type="ECO:0000259" key="1">
    <source>
        <dbReference type="Pfam" id="PF18755"/>
    </source>
</evidence>
<dbReference type="RefSeq" id="WP_131030272.1">
    <property type="nucleotide sequence ID" value="NZ_SIXF01000009.1"/>
</dbReference>
<dbReference type="Proteomes" id="UP000291819">
    <property type="component" value="Unassembled WGS sequence"/>
</dbReference>
<dbReference type="Pfam" id="PF18755">
    <property type="entry name" value="RAMA"/>
    <property type="match status" value="1"/>
</dbReference>
<sequence>MSNIELTEVTLKMILDAGILKPGTRLFASTHPNVNALLTGDGKINIDFDGQIRTFDFLSGAARSLTNLSLNGWKFWSVEIDNEWKEVSYLRELFIKAHTSF</sequence>
<organism evidence="2 3">
    <name type="scientific">Pedobacter kyonggii</name>
    <dbReference type="NCBI Taxonomy" id="1926871"/>
    <lineage>
        <taxon>Bacteria</taxon>
        <taxon>Pseudomonadati</taxon>
        <taxon>Bacteroidota</taxon>
        <taxon>Sphingobacteriia</taxon>
        <taxon>Sphingobacteriales</taxon>
        <taxon>Sphingobacteriaceae</taxon>
        <taxon>Pedobacter</taxon>
    </lineage>
</organism>